<feature type="region of interest" description="Disordered" evidence="2">
    <location>
        <begin position="431"/>
        <end position="450"/>
    </location>
</feature>
<evidence type="ECO:0000259" key="3">
    <source>
        <dbReference type="SMART" id="SM01146"/>
    </source>
</evidence>
<dbReference type="InterPro" id="IPR012957">
    <property type="entry name" value="CHD_C2"/>
</dbReference>
<dbReference type="Gene3D" id="1.10.10.60">
    <property type="entry name" value="Homeodomain-like"/>
    <property type="match status" value="1"/>
</dbReference>
<keyword evidence="1" id="KW-0539">Nucleus</keyword>
<feature type="compositionally biased region" description="Low complexity" evidence="2">
    <location>
        <begin position="574"/>
        <end position="584"/>
    </location>
</feature>
<name>A0A9Q1KIF8_9CARY</name>
<evidence type="ECO:0000256" key="1">
    <source>
        <dbReference type="ARBA" id="ARBA00023242"/>
    </source>
</evidence>
<dbReference type="SMART" id="SM01146">
    <property type="entry name" value="DUF1086"/>
    <property type="match status" value="1"/>
</dbReference>
<feature type="region of interest" description="Disordered" evidence="2">
    <location>
        <begin position="570"/>
        <end position="645"/>
    </location>
</feature>
<feature type="compositionally biased region" description="Basic and acidic residues" evidence="2">
    <location>
        <begin position="592"/>
        <end position="602"/>
    </location>
</feature>
<feature type="region of interest" description="Disordered" evidence="2">
    <location>
        <begin position="355"/>
        <end position="385"/>
    </location>
</feature>
<dbReference type="GO" id="GO:0005634">
    <property type="term" value="C:nucleus"/>
    <property type="evidence" value="ECO:0007669"/>
    <property type="project" value="TreeGrafter"/>
</dbReference>
<dbReference type="AlphaFoldDB" id="A0A9Q1KIF8"/>
<evidence type="ECO:0000313" key="5">
    <source>
        <dbReference type="Proteomes" id="UP001153076"/>
    </source>
</evidence>
<sequence>MVSVEDDDLAGLEDVSSDGEDDNYEAELTDSETMSGAPSGRRAYRKRARVEGMEPLPLMEGEGKSFRVLGFNQSQRAAFVQVLMRFGVGEFDWAEFVPRLKQKTYEEIREYVILLLLYAKWHLKFFKGTVLALCPSTTGSNVILCGVESLRCSQSYFFYGRLFLSHLAEEITDSPTFSDGVPKEGLRVQDVLVRIAVLLLIRDKGSGKRTAAEKAWWWSNGGGDRGDSRVPGIAGGNGGRVAVGRRWRPPGGGRSWWWPTGGVASKLAVKVKSASERSGEPLFADDIMFRYPALKGGRIWSREHDLILLRAVLKHGYGRWQAILDDKDLQFQEVICQELNLPVINLAGIVGNHTQSGSPLANAEPTGDPPKGSNGENGPASDSASTAADAATLLYQFRETQRRQVEFIKKRVLLLEKGLNAEYQKEYFGGGKSNGVYSEEPGNPNKGTDTTTVAPDVGELVDKLPRVDVLAPAEVSSASHDTDPRRQQLAEHYNENYYVVELMTFLQNLESVLNVTSLRLFMLDAQICKVLTENERESVRAFLANEADASLGKRLHQLENICEKVNEILRRSKQPSGPSPSSKGDTPAEGQAMKKDPQKENKATPVSGQFRDVEMAESAVDAKTEAGDGKSEKAEGKSDVVVLDG</sequence>
<dbReference type="GO" id="GO:0016887">
    <property type="term" value="F:ATP hydrolysis activity"/>
    <property type="evidence" value="ECO:0007669"/>
    <property type="project" value="TreeGrafter"/>
</dbReference>
<proteinExistence type="predicted"/>
<dbReference type="Proteomes" id="UP001153076">
    <property type="component" value="Unassembled WGS sequence"/>
</dbReference>
<organism evidence="4 5">
    <name type="scientific">Carnegiea gigantea</name>
    <dbReference type="NCBI Taxonomy" id="171969"/>
    <lineage>
        <taxon>Eukaryota</taxon>
        <taxon>Viridiplantae</taxon>
        <taxon>Streptophyta</taxon>
        <taxon>Embryophyta</taxon>
        <taxon>Tracheophyta</taxon>
        <taxon>Spermatophyta</taxon>
        <taxon>Magnoliopsida</taxon>
        <taxon>eudicotyledons</taxon>
        <taxon>Gunneridae</taxon>
        <taxon>Pentapetalae</taxon>
        <taxon>Caryophyllales</taxon>
        <taxon>Cactineae</taxon>
        <taxon>Cactaceae</taxon>
        <taxon>Cactoideae</taxon>
        <taxon>Echinocereeae</taxon>
        <taxon>Carnegiea</taxon>
    </lineage>
</organism>
<dbReference type="PANTHER" id="PTHR45623">
    <property type="entry name" value="CHROMODOMAIN-HELICASE-DNA-BINDING PROTEIN 3-RELATED-RELATED"/>
    <property type="match status" value="1"/>
</dbReference>
<dbReference type="GO" id="GO:0042393">
    <property type="term" value="F:histone binding"/>
    <property type="evidence" value="ECO:0007669"/>
    <property type="project" value="TreeGrafter"/>
</dbReference>
<accession>A0A9Q1KIF8</accession>
<evidence type="ECO:0000256" key="2">
    <source>
        <dbReference type="SAM" id="MobiDB-lite"/>
    </source>
</evidence>
<reference evidence="4" key="1">
    <citation type="submission" date="2022-04" db="EMBL/GenBank/DDBJ databases">
        <title>Carnegiea gigantea Genome sequencing and assembly v2.</title>
        <authorList>
            <person name="Copetti D."/>
            <person name="Sanderson M.J."/>
            <person name="Burquez A."/>
            <person name="Wojciechowski M.F."/>
        </authorList>
    </citation>
    <scope>NUCLEOTIDE SEQUENCE</scope>
    <source>
        <strain evidence="4">SGP5-SGP5p</strain>
        <tissue evidence="4">Aerial part</tissue>
    </source>
</reference>
<evidence type="ECO:0000313" key="4">
    <source>
        <dbReference type="EMBL" id="KAJ8443439.1"/>
    </source>
</evidence>
<dbReference type="GO" id="GO:0000785">
    <property type="term" value="C:chromatin"/>
    <property type="evidence" value="ECO:0007669"/>
    <property type="project" value="TreeGrafter"/>
</dbReference>
<feature type="compositionally biased region" description="Basic and acidic residues" evidence="2">
    <location>
        <begin position="620"/>
        <end position="638"/>
    </location>
</feature>
<keyword evidence="5" id="KW-1185">Reference proteome</keyword>
<gene>
    <name evidence="4" type="ORF">Cgig2_026226</name>
</gene>
<comment type="caution">
    <text evidence="4">The sequence shown here is derived from an EMBL/GenBank/DDBJ whole genome shotgun (WGS) entry which is preliminary data.</text>
</comment>
<dbReference type="GO" id="GO:0003682">
    <property type="term" value="F:chromatin binding"/>
    <property type="evidence" value="ECO:0007669"/>
    <property type="project" value="TreeGrafter"/>
</dbReference>
<dbReference type="GO" id="GO:0140658">
    <property type="term" value="F:ATP-dependent chromatin remodeler activity"/>
    <property type="evidence" value="ECO:0007669"/>
    <property type="project" value="TreeGrafter"/>
</dbReference>
<dbReference type="Pfam" id="PF08074">
    <property type="entry name" value="CHDCT2"/>
    <property type="match status" value="1"/>
</dbReference>
<dbReference type="InterPro" id="IPR009462">
    <property type="entry name" value="CHD_II_SANT-like"/>
</dbReference>
<protein>
    <recommendedName>
        <fullName evidence="3">CHD subfamily II SANT-like domain-containing protein</fullName>
    </recommendedName>
</protein>
<feature type="compositionally biased region" description="Acidic residues" evidence="2">
    <location>
        <begin position="1"/>
        <end position="30"/>
    </location>
</feature>
<feature type="region of interest" description="Disordered" evidence="2">
    <location>
        <begin position="1"/>
        <end position="43"/>
    </location>
</feature>
<dbReference type="GO" id="GO:0003677">
    <property type="term" value="F:DNA binding"/>
    <property type="evidence" value="ECO:0007669"/>
    <property type="project" value="InterPro"/>
</dbReference>
<dbReference type="Pfam" id="PF06461">
    <property type="entry name" value="CHDII_SANT-like"/>
    <property type="match status" value="2"/>
</dbReference>
<dbReference type="PANTHER" id="PTHR45623:SF17">
    <property type="entry name" value="CHROMODOMAIN-HELICASE-DNA-BINDING PROTEIN 3-RELATED"/>
    <property type="match status" value="1"/>
</dbReference>
<dbReference type="OrthoDB" id="5857104at2759"/>
<dbReference type="EMBL" id="JAKOGI010000118">
    <property type="protein sequence ID" value="KAJ8443439.1"/>
    <property type="molecule type" value="Genomic_DNA"/>
</dbReference>
<feature type="domain" description="CHD subfamily II SANT-like" evidence="3">
    <location>
        <begin position="16"/>
        <end position="216"/>
    </location>
</feature>